<evidence type="ECO:0000259" key="14">
    <source>
        <dbReference type="PROSITE" id="PS50011"/>
    </source>
</evidence>
<dbReference type="EMBL" id="GGYP01004923">
    <property type="protein sequence ID" value="MDE49694.1"/>
    <property type="molecule type" value="Transcribed_RNA"/>
</dbReference>
<evidence type="ECO:0000256" key="5">
    <source>
        <dbReference type="ARBA" id="ARBA00022527"/>
    </source>
</evidence>
<dbReference type="InterPro" id="IPR000719">
    <property type="entry name" value="Prot_kinase_dom"/>
</dbReference>
<dbReference type="Gene3D" id="1.20.1480.20">
    <property type="entry name" value="MAST3 pre-PK domain-like"/>
    <property type="match status" value="1"/>
</dbReference>
<dbReference type="PANTHER" id="PTHR24356">
    <property type="entry name" value="SERINE/THREONINE-PROTEIN KINASE"/>
    <property type="match status" value="1"/>
</dbReference>
<feature type="region of interest" description="Disordered" evidence="13">
    <location>
        <begin position="217"/>
        <end position="238"/>
    </location>
</feature>
<dbReference type="GO" id="GO:0035556">
    <property type="term" value="P:intracellular signal transduction"/>
    <property type="evidence" value="ECO:0007669"/>
    <property type="project" value="TreeGrafter"/>
</dbReference>
<dbReference type="Gene3D" id="3.30.200.20">
    <property type="entry name" value="Phosphorylase Kinase, domain 1"/>
    <property type="match status" value="1"/>
</dbReference>
<dbReference type="Pfam" id="PF00069">
    <property type="entry name" value="Pkinase"/>
    <property type="match status" value="1"/>
</dbReference>
<name>A0A6G1SGR5_9ACAR</name>
<feature type="compositionally biased region" description="Low complexity" evidence="13">
    <location>
        <begin position="125"/>
        <end position="142"/>
    </location>
</feature>
<organism evidence="16">
    <name type="scientific">Aceria tosichella</name>
    <name type="common">wheat curl mite</name>
    <dbReference type="NCBI Taxonomy" id="561515"/>
    <lineage>
        <taxon>Eukaryota</taxon>
        <taxon>Metazoa</taxon>
        <taxon>Ecdysozoa</taxon>
        <taxon>Arthropoda</taxon>
        <taxon>Chelicerata</taxon>
        <taxon>Arachnida</taxon>
        <taxon>Acari</taxon>
        <taxon>Acariformes</taxon>
        <taxon>Trombidiformes</taxon>
        <taxon>Prostigmata</taxon>
        <taxon>Eupodina</taxon>
        <taxon>Eriophyoidea</taxon>
        <taxon>Eriophyidae</taxon>
        <taxon>Eriophyinae</taxon>
        <taxon>Aceriini</taxon>
        <taxon>Aceria</taxon>
    </lineage>
</organism>
<sequence>MDNKCKIRRSASETCIKKRNGSFCMNIGLFTNAFYGFSQALGSGSGASSGTHAISCTSNGAGLSGGGNGNCNSNNRPPNIQHSREGSFDTGRRGSRCSIVSRVTRNSLVPVSPSQLNRCNSPNQCGNNTSGTSSSVASPSASSNCANPLHLCTSVAQQQQQQQQHLHQQQHHHHHQQHLTTSPAVDSPKANVTVLAHHPIFGHVKREGRRWSLASLPSSGYGTNTPESSTMSSQFSSQERIHATGSVCTNMVSNTSPFACHHHHHNHQHQQNHPQSSQQTSISGFHGNRSGTSLSNQSTTSNSNNNPAHPNSLNLIGTDNSLSPQQAHSSQHSFILGNDPSLSDQDNLNIHMNHYLNFNKALTELDRTGQASAFGQSQDSNASGQQANKSHCSGGSTNQYSLAHCPKSFDSSATSCSESNYGGNESTTGHTISEHDFGRNSPHVMRPRSRSLSSPVRATPLDNDIIETNRIYRERFPKATKQMEEKLLKFIEENRIDADANSLKDAVACFGQRQIIEMARDCYEKSCDKLITSEYFIDISENLEKLYLDCAAKSPAAGDYLQPRIRQFLLIISRPARLLECLEFNPEEFYRFLEAAEGKVREQVGIRADIARYIIDQLKLNRHPLQTELEKFNVDEADNGDAPYSPAKNIESPEASVQSKIRISLPEIDLTTVDDQLTTSEESDTTKTVEEKERRDSVDDGTEASESNQQQEQQPGTSKNRLGPPASYASTLHARATMLRQNPTEEDYETIKLISHGAYGMVYLVRHKETRQRYAMKKIAKHRLALRNQVDQVFAERDIMSFSDNPFVVSMFCSFETKRHLCMVMEYVEGGDCATLLKNGPLPVDLAKFYFSEILLAVDYLHNYGIIHRDLKTENILITKDGHIKLTDFGLSKIGLMSHTTSILECYLDKETRQFNDMQVFGTPYYIAPEVILRQGYGKPVDYWSMGIILYEFLVGCVPFISDTPEGLFDHVIHDNIEWPSDDDWPLPNEAKDLITQLLQRNPKERLGTGGSMEVKTHPFLRDVCWEDLLRQKAGFVPQLEDEEDTSYFDTRQDRHKTSDSDSEDETQNCKSDDGSSIFSSFSSCSPRYNRVHSRVLDESPLRQSTSNSDQVETSTTNTSNETPK</sequence>
<feature type="region of interest" description="Disordered" evidence="13">
    <location>
        <begin position="67"/>
        <end position="95"/>
    </location>
</feature>
<evidence type="ECO:0000256" key="12">
    <source>
        <dbReference type="ARBA" id="ARBA00048679"/>
    </source>
</evidence>
<dbReference type="SUPFAM" id="SSF56112">
    <property type="entry name" value="Protein kinase-like (PK-like)"/>
    <property type="match status" value="1"/>
</dbReference>
<reference evidence="16" key="1">
    <citation type="submission" date="2018-10" db="EMBL/GenBank/DDBJ databases">
        <title>Transcriptome assembly of Aceria tosichella (Wheat curl mite) Type 2.</title>
        <authorList>
            <person name="Scully E.D."/>
            <person name="Geib S.M."/>
            <person name="Palmer N.A."/>
            <person name="Gupta A.K."/>
            <person name="Sarath G."/>
            <person name="Tatineni S."/>
        </authorList>
    </citation>
    <scope>NUCLEOTIDE SEQUENCE</scope>
    <source>
        <strain evidence="16">LincolnNE</strain>
    </source>
</reference>
<dbReference type="InterPro" id="IPR023142">
    <property type="entry name" value="MAST_pre-PK_dom_sf"/>
</dbReference>
<dbReference type="InterPro" id="IPR008271">
    <property type="entry name" value="Ser/Thr_kinase_AS"/>
</dbReference>
<evidence type="ECO:0000256" key="8">
    <source>
        <dbReference type="ARBA" id="ARBA00022741"/>
    </source>
</evidence>
<keyword evidence="10" id="KW-0067">ATP-binding</keyword>
<dbReference type="GO" id="GO:0004674">
    <property type="term" value="F:protein serine/threonine kinase activity"/>
    <property type="evidence" value="ECO:0007669"/>
    <property type="project" value="UniProtKB-KW"/>
</dbReference>
<dbReference type="Gene3D" id="1.10.510.10">
    <property type="entry name" value="Transferase(Phosphotransferase) domain 1"/>
    <property type="match status" value="1"/>
</dbReference>
<evidence type="ECO:0000256" key="10">
    <source>
        <dbReference type="ARBA" id="ARBA00022840"/>
    </source>
</evidence>
<dbReference type="CDD" id="cd05609">
    <property type="entry name" value="STKc_MAST"/>
    <property type="match status" value="1"/>
</dbReference>
<dbReference type="PROSITE" id="PS51285">
    <property type="entry name" value="AGC_KINASE_CTER"/>
    <property type="match status" value="1"/>
</dbReference>
<feature type="domain" description="AGC-kinase C-terminal" evidence="15">
    <location>
        <begin position="1022"/>
        <end position="1094"/>
    </location>
</feature>
<dbReference type="AlphaFoldDB" id="A0A6G1SGR5"/>
<comment type="catalytic activity">
    <reaction evidence="12">
        <text>L-seryl-[protein] + ATP = O-phospho-L-seryl-[protein] + ADP + H(+)</text>
        <dbReference type="Rhea" id="RHEA:17989"/>
        <dbReference type="Rhea" id="RHEA-COMP:9863"/>
        <dbReference type="Rhea" id="RHEA-COMP:11604"/>
        <dbReference type="ChEBI" id="CHEBI:15378"/>
        <dbReference type="ChEBI" id="CHEBI:29999"/>
        <dbReference type="ChEBI" id="CHEBI:30616"/>
        <dbReference type="ChEBI" id="CHEBI:83421"/>
        <dbReference type="ChEBI" id="CHEBI:456216"/>
        <dbReference type="EC" id="2.7.11.1"/>
    </reaction>
</comment>
<evidence type="ECO:0000259" key="15">
    <source>
        <dbReference type="PROSITE" id="PS51285"/>
    </source>
</evidence>
<feature type="region of interest" description="Disordered" evidence="13">
    <location>
        <begin position="672"/>
        <end position="727"/>
    </location>
</feature>
<feature type="domain" description="Protein kinase" evidence="14">
    <location>
        <begin position="748"/>
        <end position="1021"/>
    </location>
</feature>
<accession>A0A6G1SGR5</accession>
<evidence type="ECO:0000256" key="7">
    <source>
        <dbReference type="ARBA" id="ARBA00022679"/>
    </source>
</evidence>
<keyword evidence="6" id="KW-0597">Phosphoprotein</keyword>
<feature type="region of interest" description="Disordered" evidence="13">
    <location>
        <begin position="1041"/>
        <end position="1125"/>
    </location>
</feature>
<evidence type="ECO:0000256" key="3">
    <source>
        <dbReference type="ARBA" id="ARBA00012513"/>
    </source>
</evidence>
<comment type="similarity">
    <text evidence="2">Belongs to the protein kinase superfamily. AGC Ser/Thr protein kinase family.</text>
</comment>
<feature type="region of interest" description="Disordered" evidence="13">
    <location>
        <begin position="259"/>
        <end position="338"/>
    </location>
</feature>
<keyword evidence="7" id="KW-0808">Transferase</keyword>
<feature type="compositionally biased region" description="Basic and acidic residues" evidence="13">
    <location>
        <begin position="82"/>
        <end position="92"/>
    </location>
</feature>
<keyword evidence="8" id="KW-0547">Nucleotide-binding</keyword>
<dbReference type="GO" id="GO:0005737">
    <property type="term" value="C:cytoplasm"/>
    <property type="evidence" value="ECO:0007669"/>
    <property type="project" value="UniProtKB-SubCell"/>
</dbReference>
<protein>
    <recommendedName>
        <fullName evidence="3">non-specific serine/threonine protein kinase</fullName>
        <ecNumber evidence="3">2.7.11.1</ecNumber>
    </recommendedName>
</protein>
<evidence type="ECO:0000256" key="4">
    <source>
        <dbReference type="ARBA" id="ARBA00022490"/>
    </source>
</evidence>
<dbReference type="EC" id="2.7.11.1" evidence="3"/>
<evidence type="ECO:0000256" key="11">
    <source>
        <dbReference type="ARBA" id="ARBA00047899"/>
    </source>
</evidence>
<dbReference type="InterPro" id="IPR037711">
    <property type="entry name" value="MAST"/>
</dbReference>
<feature type="region of interest" description="Disordered" evidence="13">
    <location>
        <begin position="111"/>
        <end position="142"/>
    </location>
</feature>
<keyword evidence="4" id="KW-0963">Cytoplasm</keyword>
<feature type="compositionally biased region" description="Polar residues" evidence="13">
    <location>
        <begin position="317"/>
        <end position="333"/>
    </location>
</feature>
<dbReference type="SUPFAM" id="SSF140482">
    <property type="entry name" value="MAST3 pre-PK domain-like"/>
    <property type="match status" value="1"/>
</dbReference>
<evidence type="ECO:0000313" key="16">
    <source>
        <dbReference type="EMBL" id="MDE49694.1"/>
    </source>
</evidence>
<dbReference type="SMART" id="SM00220">
    <property type="entry name" value="S_TKc"/>
    <property type="match status" value="1"/>
</dbReference>
<feature type="region of interest" description="Disordered" evidence="13">
    <location>
        <begin position="373"/>
        <end position="394"/>
    </location>
</feature>
<evidence type="ECO:0000256" key="9">
    <source>
        <dbReference type="ARBA" id="ARBA00022777"/>
    </source>
</evidence>
<dbReference type="FunFam" id="1.20.1480.20:FF:000001">
    <property type="entry name" value="microtubule-associated serine/threonine-protein kinase 4 isoform X1"/>
    <property type="match status" value="1"/>
</dbReference>
<comment type="catalytic activity">
    <reaction evidence="11">
        <text>L-threonyl-[protein] + ATP = O-phospho-L-threonyl-[protein] + ADP + H(+)</text>
        <dbReference type="Rhea" id="RHEA:46608"/>
        <dbReference type="Rhea" id="RHEA-COMP:11060"/>
        <dbReference type="Rhea" id="RHEA-COMP:11605"/>
        <dbReference type="ChEBI" id="CHEBI:15378"/>
        <dbReference type="ChEBI" id="CHEBI:30013"/>
        <dbReference type="ChEBI" id="CHEBI:30616"/>
        <dbReference type="ChEBI" id="CHEBI:61977"/>
        <dbReference type="ChEBI" id="CHEBI:456216"/>
        <dbReference type="EC" id="2.7.11.1"/>
    </reaction>
</comment>
<dbReference type="GO" id="GO:0005524">
    <property type="term" value="F:ATP binding"/>
    <property type="evidence" value="ECO:0007669"/>
    <property type="project" value="UniProtKB-KW"/>
</dbReference>
<evidence type="ECO:0000256" key="6">
    <source>
        <dbReference type="ARBA" id="ARBA00022553"/>
    </source>
</evidence>
<dbReference type="InterPro" id="IPR000961">
    <property type="entry name" value="AGC-kinase_C"/>
</dbReference>
<feature type="compositionally biased region" description="Low complexity" evidence="13">
    <location>
        <begin position="1075"/>
        <end position="1086"/>
    </location>
</feature>
<feature type="compositionally biased region" description="Low complexity" evidence="13">
    <location>
        <begin position="157"/>
        <end position="167"/>
    </location>
</feature>
<dbReference type="PANTHER" id="PTHR24356:SF414">
    <property type="entry name" value="NON-SPECIFIC SERINE_THREONINE PROTEIN KINASE"/>
    <property type="match status" value="1"/>
</dbReference>
<feature type="region of interest" description="Disordered" evidence="13">
    <location>
        <begin position="633"/>
        <end position="658"/>
    </location>
</feature>
<gene>
    <name evidence="16" type="primary">Mast3</name>
    <name evidence="16" type="ORF">g.17427</name>
</gene>
<proteinExistence type="inferred from homology"/>
<feature type="compositionally biased region" description="Basic residues" evidence="13">
    <location>
        <begin position="260"/>
        <end position="270"/>
    </location>
</feature>
<evidence type="ECO:0000256" key="2">
    <source>
        <dbReference type="ARBA" id="ARBA00009903"/>
    </source>
</evidence>
<feature type="compositionally biased region" description="Low complexity" evidence="13">
    <location>
        <begin position="290"/>
        <end position="315"/>
    </location>
</feature>
<feature type="compositionally biased region" description="Basic and acidic residues" evidence="13">
    <location>
        <begin position="684"/>
        <end position="698"/>
    </location>
</feature>
<keyword evidence="5" id="KW-0723">Serine/threonine-protein kinase</keyword>
<feature type="compositionally biased region" description="Basic and acidic residues" evidence="13">
    <location>
        <begin position="1051"/>
        <end position="1060"/>
    </location>
</feature>
<dbReference type="Pfam" id="PF08926">
    <property type="entry name" value="DUF1908"/>
    <property type="match status" value="1"/>
</dbReference>
<dbReference type="FunFam" id="1.10.510.10:FF:000012">
    <property type="entry name" value="microtubule-associated serine/threonine-protein kinase 2 isoform X1"/>
    <property type="match status" value="1"/>
</dbReference>
<feature type="compositionally biased region" description="Polar residues" evidence="13">
    <location>
        <begin position="217"/>
        <end position="227"/>
    </location>
</feature>
<feature type="compositionally biased region" description="Polar residues" evidence="13">
    <location>
        <begin position="111"/>
        <end position="124"/>
    </location>
</feature>
<evidence type="ECO:0000256" key="13">
    <source>
        <dbReference type="SAM" id="MobiDB-lite"/>
    </source>
</evidence>
<comment type="subcellular location">
    <subcellularLocation>
        <location evidence="1">Cytoplasm</location>
    </subcellularLocation>
</comment>
<feature type="region of interest" description="Disordered" evidence="13">
    <location>
        <begin position="414"/>
        <end position="457"/>
    </location>
</feature>
<feature type="region of interest" description="Disordered" evidence="13">
    <location>
        <begin position="156"/>
        <end position="185"/>
    </location>
</feature>
<dbReference type="InterPro" id="IPR011009">
    <property type="entry name" value="Kinase-like_dom_sf"/>
</dbReference>
<dbReference type="PROSITE" id="PS00108">
    <property type="entry name" value="PROTEIN_KINASE_ST"/>
    <property type="match status" value="1"/>
</dbReference>
<feature type="compositionally biased region" description="Low complexity" evidence="13">
    <location>
        <begin position="228"/>
        <end position="237"/>
    </location>
</feature>
<feature type="compositionally biased region" description="Low complexity" evidence="13">
    <location>
        <begin position="1113"/>
        <end position="1125"/>
    </location>
</feature>
<feature type="compositionally biased region" description="Polar residues" evidence="13">
    <location>
        <begin position="1102"/>
        <end position="1112"/>
    </location>
</feature>
<dbReference type="FunFam" id="3.30.200.20:FF:000012">
    <property type="entry name" value="microtubule-associated serine/threonine-protein kinase 2 isoform X1"/>
    <property type="match status" value="1"/>
</dbReference>
<dbReference type="PROSITE" id="PS50011">
    <property type="entry name" value="PROTEIN_KINASE_DOM"/>
    <property type="match status" value="1"/>
</dbReference>
<evidence type="ECO:0000256" key="1">
    <source>
        <dbReference type="ARBA" id="ARBA00004496"/>
    </source>
</evidence>
<dbReference type="InterPro" id="IPR015022">
    <property type="entry name" value="MAST_pre-PK_dom"/>
</dbReference>
<feature type="compositionally biased region" description="Polar residues" evidence="13">
    <location>
        <begin position="414"/>
        <end position="431"/>
    </location>
</feature>
<dbReference type="GO" id="GO:0000287">
    <property type="term" value="F:magnesium ion binding"/>
    <property type="evidence" value="ECO:0007669"/>
    <property type="project" value="InterPro"/>
</dbReference>
<dbReference type="InterPro" id="IPR050236">
    <property type="entry name" value="Ser_Thr_kinase_AGC"/>
</dbReference>
<feature type="compositionally biased region" description="Basic residues" evidence="13">
    <location>
        <begin position="168"/>
        <end position="177"/>
    </location>
</feature>
<keyword evidence="9 16" id="KW-0418">Kinase</keyword>